<organism evidence="1 2">
    <name type="scientific">Hydra vulgaris</name>
    <name type="common">Hydra</name>
    <name type="synonym">Hydra attenuata</name>
    <dbReference type="NCBI Taxonomy" id="6087"/>
    <lineage>
        <taxon>Eukaryota</taxon>
        <taxon>Metazoa</taxon>
        <taxon>Cnidaria</taxon>
        <taxon>Hydrozoa</taxon>
        <taxon>Hydroidolina</taxon>
        <taxon>Anthoathecata</taxon>
        <taxon>Aplanulata</taxon>
        <taxon>Hydridae</taxon>
        <taxon>Hydra</taxon>
    </lineage>
</organism>
<protein>
    <submittedName>
        <fullName evidence="2">Uncharacterized protein LOC136086892</fullName>
    </submittedName>
</protein>
<keyword evidence="1" id="KW-1185">Reference proteome</keyword>
<evidence type="ECO:0000313" key="1">
    <source>
        <dbReference type="Proteomes" id="UP001652625"/>
    </source>
</evidence>
<evidence type="ECO:0000313" key="2">
    <source>
        <dbReference type="RefSeq" id="XP_065665462.1"/>
    </source>
</evidence>
<gene>
    <name evidence="2" type="primary">LOC136086892</name>
</gene>
<accession>A0ABM4CU57</accession>
<proteinExistence type="predicted"/>
<reference evidence="2" key="1">
    <citation type="submission" date="2025-08" db="UniProtKB">
        <authorList>
            <consortium name="RefSeq"/>
        </authorList>
    </citation>
    <scope>IDENTIFICATION</scope>
</reference>
<dbReference type="Proteomes" id="UP001652625">
    <property type="component" value="Chromosome 11"/>
</dbReference>
<sequence length="119" mass="13570">MTEHLIKLKLLPIHQHGFVSGKFCPTNLLEVLHIITEATDYNFMAVLISLDFSKVFDRVSHVLNIKLNGYGFDVKLTVWISDFLKSRRQQVVLDGVYSDLAKITGTSNMKPIYFIKQGV</sequence>
<name>A0ABM4CU57_HYDVU</name>
<dbReference type="GeneID" id="136086892"/>
<dbReference type="RefSeq" id="XP_065665462.1">
    <property type="nucleotide sequence ID" value="XM_065809390.1"/>
</dbReference>